<evidence type="ECO:0000256" key="3">
    <source>
        <dbReference type="ARBA" id="ARBA00022630"/>
    </source>
</evidence>
<keyword evidence="7" id="KW-0521">NADP</keyword>
<dbReference type="GO" id="GO:0004452">
    <property type="term" value="F:isopentenyl-diphosphate delta-isomerase activity"/>
    <property type="evidence" value="ECO:0007669"/>
    <property type="project" value="InterPro"/>
</dbReference>
<evidence type="ECO:0000256" key="8">
    <source>
        <dbReference type="ARBA" id="ARBA00023229"/>
    </source>
</evidence>
<dbReference type="PATRIC" id="fig|889306.3.peg.3192"/>
<evidence type="ECO:0000256" key="10">
    <source>
        <dbReference type="ARBA" id="ARBA00025810"/>
    </source>
</evidence>
<evidence type="ECO:0000256" key="6">
    <source>
        <dbReference type="ARBA" id="ARBA00022842"/>
    </source>
</evidence>
<name>A0A0C2RR34_9BACL</name>
<keyword evidence="13" id="KW-1185">Reference proteome</keyword>
<keyword evidence="3" id="KW-0285">Flavoprotein</keyword>
<dbReference type="InterPro" id="IPR011179">
    <property type="entry name" value="IPdP_isomerase"/>
</dbReference>
<protein>
    <recommendedName>
        <fullName evidence="11">FMN-dependent dehydrogenase domain-containing protein</fullName>
    </recommendedName>
</protein>
<dbReference type="GO" id="GO:0016491">
    <property type="term" value="F:oxidoreductase activity"/>
    <property type="evidence" value="ECO:0007669"/>
    <property type="project" value="InterPro"/>
</dbReference>
<dbReference type="PANTHER" id="PTHR43665">
    <property type="entry name" value="ISOPENTENYL-DIPHOSPHATE DELTA-ISOMERASE"/>
    <property type="match status" value="1"/>
</dbReference>
<evidence type="ECO:0000313" key="12">
    <source>
        <dbReference type="EMBL" id="KIL44214.1"/>
    </source>
</evidence>
<gene>
    <name evidence="12" type="ORF">KP78_31780</name>
</gene>
<keyword evidence="5" id="KW-0479">Metal-binding</keyword>
<dbReference type="GO" id="GO:0008299">
    <property type="term" value="P:isoprenoid biosynthetic process"/>
    <property type="evidence" value="ECO:0007669"/>
    <property type="project" value="UniProtKB-KW"/>
</dbReference>
<reference evidence="12 13" key="1">
    <citation type="submission" date="2015-01" db="EMBL/GenBank/DDBJ databases">
        <title>Genome sequencing of Jeotgalibacillus soli.</title>
        <authorList>
            <person name="Goh K.M."/>
            <person name="Chan K.-G."/>
            <person name="Yaakop A.S."/>
            <person name="Ee R."/>
            <person name="Gan H.M."/>
            <person name="Chan C.S."/>
        </authorList>
    </citation>
    <scope>NUCLEOTIDE SEQUENCE [LARGE SCALE GENOMIC DNA]</scope>
    <source>
        <strain evidence="12 13">P9</strain>
    </source>
</reference>
<evidence type="ECO:0000313" key="13">
    <source>
        <dbReference type="Proteomes" id="UP000031938"/>
    </source>
</evidence>
<evidence type="ECO:0000256" key="5">
    <source>
        <dbReference type="ARBA" id="ARBA00022723"/>
    </source>
</evidence>
<comment type="subunit">
    <text evidence="10">Homooctamer. Dimer of tetramers.</text>
</comment>
<dbReference type="Gene3D" id="3.20.20.70">
    <property type="entry name" value="Aldolase class I"/>
    <property type="match status" value="1"/>
</dbReference>
<sequence>MASIVETRSCAALPIISSGGIHTSMDIIKSLALGASAAGLAGAFIRILTENGLAALIDEIELLKSELKLIMTALGAQTVDDLLSSPLIICGQTHHWLYTRGFNPDEYARRSLNTFRN</sequence>
<organism evidence="12 13">
    <name type="scientific">Jeotgalibacillus soli</name>
    <dbReference type="NCBI Taxonomy" id="889306"/>
    <lineage>
        <taxon>Bacteria</taxon>
        <taxon>Bacillati</taxon>
        <taxon>Bacillota</taxon>
        <taxon>Bacilli</taxon>
        <taxon>Bacillales</taxon>
        <taxon>Caryophanaceae</taxon>
        <taxon>Jeotgalibacillus</taxon>
    </lineage>
</organism>
<dbReference type="InterPro" id="IPR013785">
    <property type="entry name" value="Aldolase_TIM"/>
</dbReference>
<feature type="domain" description="FMN-dependent dehydrogenase" evidence="11">
    <location>
        <begin position="11"/>
        <end position="84"/>
    </location>
</feature>
<dbReference type="SUPFAM" id="SSF51395">
    <property type="entry name" value="FMN-linked oxidoreductases"/>
    <property type="match status" value="1"/>
</dbReference>
<dbReference type="Pfam" id="PF01070">
    <property type="entry name" value="FMN_dh"/>
    <property type="match status" value="1"/>
</dbReference>
<evidence type="ECO:0000256" key="7">
    <source>
        <dbReference type="ARBA" id="ARBA00022857"/>
    </source>
</evidence>
<evidence type="ECO:0000259" key="11">
    <source>
        <dbReference type="Pfam" id="PF01070"/>
    </source>
</evidence>
<dbReference type="InterPro" id="IPR000262">
    <property type="entry name" value="FMN-dep_DH"/>
</dbReference>
<proteinExistence type="predicted"/>
<comment type="caution">
    <text evidence="12">The sequence shown here is derived from an EMBL/GenBank/DDBJ whole genome shotgun (WGS) entry which is preliminary data.</text>
</comment>
<evidence type="ECO:0000256" key="2">
    <source>
        <dbReference type="ARBA" id="ARBA00022490"/>
    </source>
</evidence>
<evidence type="ECO:0000256" key="1">
    <source>
        <dbReference type="ARBA" id="ARBA00001917"/>
    </source>
</evidence>
<keyword evidence="9" id="KW-0413">Isomerase</keyword>
<dbReference type="STRING" id="889306.KP78_31780"/>
<keyword evidence="8" id="KW-0414">Isoprene biosynthesis</keyword>
<dbReference type="GO" id="GO:0046872">
    <property type="term" value="F:metal ion binding"/>
    <property type="evidence" value="ECO:0007669"/>
    <property type="project" value="UniProtKB-KW"/>
</dbReference>
<dbReference type="GO" id="GO:0010181">
    <property type="term" value="F:FMN binding"/>
    <property type="evidence" value="ECO:0007669"/>
    <property type="project" value="InterPro"/>
</dbReference>
<accession>A0A0C2RR34</accession>
<keyword evidence="4" id="KW-0288">FMN</keyword>
<keyword evidence="6" id="KW-0460">Magnesium</keyword>
<dbReference type="Proteomes" id="UP000031938">
    <property type="component" value="Unassembled WGS sequence"/>
</dbReference>
<evidence type="ECO:0000256" key="9">
    <source>
        <dbReference type="ARBA" id="ARBA00023235"/>
    </source>
</evidence>
<evidence type="ECO:0000256" key="4">
    <source>
        <dbReference type="ARBA" id="ARBA00022643"/>
    </source>
</evidence>
<comment type="cofactor">
    <cofactor evidence="1">
        <name>FMN</name>
        <dbReference type="ChEBI" id="CHEBI:58210"/>
    </cofactor>
</comment>
<dbReference type="PANTHER" id="PTHR43665:SF1">
    <property type="entry name" value="ISOPENTENYL-DIPHOSPHATE DELTA-ISOMERASE"/>
    <property type="match status" value="1"/>
</dbReference>
<keyword evidence="2" id="KW-0963">Cytoplasm</keyword>
<dbReference type="EMBL" id="JXRP01000019">
    <property type="protein sequence ID" value="KIL44214.1"/>
    <property type="molecule type" value="Genomic_DNA"/>
</dbReference>
<dbReference type="AlphaFoldDB" id="A0A0C2RR34"/>